<evidence type="ECO:0000313" key="4">
    <source>
        <dbReference type="Proteomes" id="UP000315321"/>
    </source>
</evidence>
<feature type="domain" description="SGNH hydrolase-type esterase" evidence="2">
    <location>
        <begin position="28"/>
        <end position="187"/>
    </location>
</feature>
<dbReference type="EMBL" id="VMBP01000001">
    <property type="protein sequence ID" value="TSJ64831.1"/>
    <property type="molecule type" value="Genomic_DNA"/>
</dbReference>
<dbReference type="PANTHER" id="PTHR30383">
    <property type="entry name" value="THIOESTERASE 1/PROTEASE 1/LYSOPHOSPHOLIPASE L1"/>
    <property type="match status" value="1"/>
</dbReference>
<sequence>MLHLLFALGALALVGAGPASAEPLRLVAFGDSLTAGYGLPAGQAFPARLQDALKAGGHDVVIENAGVSGDTTSAGLARLDWSVPDGTDAVLLELGANDALRGLDPAIPEASLDAILARLKARGIPVLLIGMQAPPNLGAAYKERFDPIYPSLAQKYGVPLYPFFLDGVAGQPKLNLADGIHPTAAGVDVIVERILPTVEAFIATLPTGKPG</sequence>
<gene>
    <name evidence="3" type="ORF">FO470_00395</name>
</gene>
<feature type="signal peptide" evidence="1">
    <location>
        <begin position="1"/>
        <end position="21"/>
    </location>
</feature>
<evidence type="ECO:0000313" key="3">
    <source>
        <dbReference type="EMBL" id="TSJ64831.1"/>
    </source>
</evidence>
<dbReference type="InterPro" id="IPR013830">
    <property type="entry name" value="SGNH_hydro"/>
</dbReference>
<proteinExistence type="predicted"/>
<dbReference type="Proteomes" id="UP000315321">
    <property type="component" value="Unassembled WGS sequence"/>
</dbReference>
<dbReference type="InterPro" id="IPR008265">
    <property type="entry name" value="Lipase_GDSL_AS"/>
</dbReference>
<dbReference type="Pfam" id="PF13472">
    <property type="entry name" value="Lipase_GDSL_2"/>
    <property type="match status" value="1"/>
</dbReference>
<evidence type="ECO:0000256" key="1">
    <source>
        <dbReference type="SAM" id="SignalP"/>
    </source>
</evidence>
<accession>A0ABY3DXD0</accession>
<comment type="caution">
    <text evidence="3">The sequence shown here is derived from an EMBL/GenBank/DDBJ whole genome shotgun (WGS) entry which is preliminary data.</text>
</comment>
<organism evidence="3 4">
    <name type="scientific">Ancylobacter moscoviensis</name>
    <dbReference type="NCBI Taxonomy" id="2597768"/>
    <lineage>
        <taxon>Bacteria</taxon>
        <taxon>Pseudomonadati</taxon>
        <taxon>Pseudomonadota</taxon>
        <taxon>Alphaproteobacteria</taxon>
        <taxon>Hyphomicrobiales</taxon>
        <taxon>Xanthobacteraceae</taxon>
        <taxon>Ancylobacter</taxon>
    </lineage>
</organism>
<evidence type="ECO:0000259" key="2">
    <source>
        <dbReference type="Pfam" id="PF13472"/>
    </source>
</evidence>
<dbReference type="SUPFAM" id="SSF52266">
    <property type="entry name" value="SGNH hydrolase"/>
    <property type="match status" value="1"/>
</dbReference>
<name>A0ABY3DXD0_9HYPH</name>
<keyword evidence="4" id="KW-1185">Reference proteome</keyword>
<dbReference type="PANTHER" id="PTHR30383:SF24">
    <property type="entry name" value="THIOESTERASE 1_PROTEASE 1_LYSOPHOSPHOLIPASE L1"/>
    <property type="match status" value="1"/>
</dbReference>
<feature type="chain" id="PRO_5046957572" evidence="1">
    <location>
        <begin position="22"/>
        <end position="211"/>
    </location>
</feature>
<protein>
    <submittedName>
        <fullName evidence="3">Arylesterase</fullName>
    </submittedName>
</protein>
<keyword evidence="1" id="KW-0732">Signal</keyword>
<dbReference type="InterPro" id="IPR051532">
    <property type="entry name" value="Ester_Hydrolysis_Enzymes"/>
</dbReference>
<dbReference type="PROSITE" id="PS01098">
    <property type="entry name" value="LIPASE_GDSL_SER"/>
    <property type="match status" value="1"/>
</dbReference>
<dbReference type="InterPro" id="IPR036514">
    <property type="entry name" value="SGNH_hydro_sf"/>
</dbReference>
<reference evidence="3 4" key="1">
    <citation type="submission" date="2019-07" db="EMBL/GenBank/DDBJ databases">
        <authorList>
            <person name="Grouzdev D.S."/>
        </authorList>
    </citation>
    <scope>NUCLEOTIDE SEQUENCE [LARGE SCALE GENOMIC DNA]</scope>
    <source>
        <strain evidence="3 4">3C</strain>
    </source>
</reference>
<dbReference type="CDD" id="cd01822">
    <property type="entry name" value="Lysophospholipase_L1_like"/>
    <property type="match status" value="1"/>
</dbReference>
<dbReference type="Gene3D" id="3.40.50.1110">
    <property type="entry name" value="SGNH hydrolase"/>
    <property type="match status" value="1"/>
</dbReference>